<dbReference type="GO" id="GO:0003676">
    <property type="term" value="F:nucleic acid binding"/>
    <property type="evidence" value="ECO:0007669"/>
    <property type="project" value="InterPro"/>
</dbReference>
<evidence type="ECO:0000313" key="3">
    <source>
        <dbReference type="EMBL" id="LAC23318.1"/>
    </source>
</evidence>
<dbReference type="PROSITE" id="PS50879">
    <property type="entry name" value="RNASE_H_1"/>
    <property type="match status" value="1"/>
</dbReference>
<dbReference type="GO" id="GO:0042575">
    <property type="term" value="C:DNA polymerase complex"/>
    <property type="evidence" value="ECO:0007669"/>
    <property type="project" value="UniProtKB-ARBA"/>
</dbReference>
<dbReference type="PANTHER" id="PTHR33481">
    <property type="entry name" value="REVERSE TRANSCRIPTASE"/>
    <property type="match status" value="1"/>
</dbReference>
<sequence length="831" mass="95117">MARDFSKRGSAAQQQLQMKNVSVVFQHDSTQWYNKQFTITELTTSLNSVTNTSPGPDTIPFIFLSHFSSSQLSSLLKFYNYLWCNGLPHQWKFSIIVPILKPGKPSTEASSYRPIALTNCLCKLMEKMVTRRLQQFLITNRSIDPCQSGFRARHSTLDAVTRFETAIRLGLIEDDIVMAIFIDITQAFDTVWHDGLLRKLQMLRLSGNLPRFIEEFLKNRRISVRLGTTASSNHPVVAGVPQGSVISPTLFNIMINDLLHSCIGVEYSLYADDCALWVRKRSVQDCVAVLQPALDSMTAWSTKWGLHLSPAKTKAMLFTRRRAISSPVLNLSGSSVDFVHSHCFLGITFDSKLTWRNHIHKLHDRCQKDTRILSLVSSQGWGADFVTLRQLYISLIRSKLDYASFLLSSACPTYLKILDRIQYAAARVMLGVIRCTPTDGLEAESNLMPLDIRRSLLMVQYVARVLSVPDHPCRKLLLSYFPFQFYKHQRFPLPVIAHAYETYLNNNISFTQIPQIPNLSTHTVYTLPVHSSLHTSLKSATSNSVWQTLFLDLQTKYPEYTSVFTDGSYKDDLCGAGVWSDSFSLIARLPYNTSVFTSELYAIYICLTFLKQRAGQYAIYTDSYSSISALQNIKRHSHYLVYRIADIISSSPSTKFIIEWVPGHVGISGNEQADELAKRARLVPRVCPLLLPYRELRQTFQAHHHSLWKQRWSASPSRLQPLKPSFDLHDILYLPRKQQLVLTRIRFRTCLFTHKHHFNKELPPQCTQCRVRLTLEHILLFCQTFDNPRIALKSACRELEKPFCMYTLLSTTFPPGVLITYLEVTNYFSKI</sequence>
<dbReference type="PROSITE" id="PS50878">
    <property type="entry name" value="RT_POL"/>
    <property type="match status" value="1"/>
</dbReference>
<dbReference type="CDD" id="cd01650">
    <property type="entry name" value="RT_nLTR_like"/>
    <property type="match status" value="1"/>
</dbReference>
<dbReference type="GO" id="GO:0071897">
    <property type="term" value="P:DNA biosynthetic process"/>
    <property type="evidence" value="ECO:0007669"/>
    <property type="project" value="UniProtKB-ARBA"/>
</dbReference>
<dbReference type="InterPro" id="IPR043502">
    <property type="entry name" value="DNA/RNA_pol_sf"/>
</dbReference>
<dbReference type="Pfam" id="PF00078">
    <property type="entry name" value="RVT_1"/>
    <property type="match status" value="1"/>
</dbReference>
<dbReference type="SUPFAM" id="SSF56672">
    <property type="entry name" value="DNA/RNA polymerases"/>
    <property type="match status" value="1"/>
</dbReference>
<name>A0A6A7FXL7_9CRUS</name>
<dbReference type="GO" id="GO:0004523">
    <property type="term" value="F:RNA-DNA hybrid ribonuclease activity"/>
    <property type="evidence" value="ECO:0007669"/>
    <property type="project" value="InterPro"/>
</dbReference>
<feature type="domain" description="Reverse transcriptase" evidence="1">
    <location>
        <begin position="80"/>
        <end position="336"/>
    </location>
</feature>
<evidence type="ECO:0000259" key="2">
    <source>
        <dbReference type="PROSITE" id="PS50879"/>
    </source>
</evidence>
<dbReference type="CDD" id="cd09276">
    <property type="entry name" value="Rnase_HI_RT_non_LTR"/>
    <property type="match status" value="1"/>
</dbReference>
<feature type="domain" description="RNase H type-1" evidence="2">
    <location>
        <begin position="557"/>
        <end position="682"/>
    </location>
</feature>
<protein>
    <submittedName>
        <fullName evidence="3">Pol-like protein</fullName>
    </submittedName>
</protein>
<dbReference type="Gene3D" id="3.30.420.10">
    <property type="entry name" value="Ribonuclease H-like superfamily/Ribonuclease H"/>
    <property type="match status" value="1"/>
</dbReference>
<dbReference type="AlphaFoldDB" id="A0A6A7FXL7"/>
<dbReference type="InterPro" id="IPR000477">
    <property type="entry name" value="RT_dom"/>
</dbReference>
<reference evidence="3" key="1">
    <citation type="submission" date="2017-11" db="EMBL/GenBank/DDBJ databases">
        <title>The sensing device of the deep-sea amphipod.</title>
        <authorList>
            <person name="Kobayashi H."/>
            <person name="Nagahama T."/>
            <person name="Arai W."/>
            <person name="Sasagawa Y."/>
            <person name="Umeda M."/>
            <person name="Hayashi T."/>
            <person name="Nikaido I."/>
            <person name="Watanabe H."/>
            <person name="Oguri K."/>
            <person name="Kitazato H."/>
            <person name="Fujioka K."/>
            <person name="Kido Y."/>
            <person name="Takami H."/>
        </authorList>
    </citation>
    <scope>NUCLEOTIDE SEQUENCE</scope>
    <source>
        <tissue evidence="3">Whole body</tissue>
    </source>
</reference>
<evidence type="ECO:0000259" key="1">
    <source>
        <dbReference type="PROSITE" id="PS50878"/>
    </source>
</evidence>
<accession>A0A6A7FXL7</accession>
<dbReference type="InterPro" id="IPR012337">
    <property type="entry name" value="RNaseH-like_sf"/>
</dbReference>
<organism evidence="3">
    <name type="scientific">Hirondellea gigas</name>
    <dbReference type="NCBI Taxonomy" id="1518452"/>
    <lineage>
        <taxon>Eukaryota</taxon>
        <taxon>Metazoa</taxon>
        <taxon>Ecdysozoa</taxon>
        <taxon>Arthropoda</taxon>
        <taxon>Crustacea</taxon>
        <taxon>Multicrustacea</taxon>
        <taxon>Malacostraca</taxon>
        <taxon>Eumalacostraca</taxon>
        <taxon>Peracarida</taxon>
        <taxon>Amphipoda</taxon>
        <taxon>Amphilochidea</taxon>
        <taxon>Lysianassida</taxon>
        <taxon>Lysianassidira</taxon>
        <taxon>Lysianassoidea</taxon>
        <taxon>Lysianassidae</taxon>
        <taxon>Hirondellea</taxon>
    </lineage>
</organism>
<dbReference type="EMBL" id="IACT01004109">
    <property type="protein sequence ID" value="LAC23318.1"/>
    <property type="molecule type" value="mRNA"/>
</dbReference>
<dbReference type="InterPro" id="IPR036397">
    <property type="entry name" value="RNaseH_sf"/>
</dbReference>
<dbReference type="PANTHER" id="PTHR33481:SF1">
    <property type="entry name" value="ENDONUCLEASE_EXONUCLEASE_PHOSPHATASE DOMAIN-CONTAINING PROTEIN-RELATED"/>
    <property type="match status" value="1"/>
</dbReference>
<dbReference type="SUPFAM" id="SSF53098">
    <property type="entry name" value="Ribonuclease H-like"/>
    <property type="match status" value="1"/>
</dbReference>
<proteinExistence type="evidence at transcript level"/>
<dbReference type="InterPro" id="IPR002156">
    <property type="entry name" value="RNaseH_domain"/>
</dbReference>
<dbReference type="Pfam" id="PF00075">
    <property type="entry name" value="RNase_H"/>
    <property type="match status" value="1"/>
</dbReference>